<sequence>MRPSTTEYDIPYAVVDETTLALDLYRPQSDTDVPVVVYLHGGGWKAGDKRDNSEDRSAAVARTGIAVASVNYRLAPEATYPAPVHDVKAAVRWLRAHGSHYGLAAQNIGLWGASAGGCLAAMVALSADDPDLDGHVGDHPQERSSVQAVATWFAPTDLIANSRRSWLEQLILEPPVEDSLFGHGPIAANDERVRAASPVHRVHPHAPPFLIAHGDRDRIVPESQGRYLHDALTRAGVPSTFCVLGNAGHEGHEFDTRANIELTAAWLKAHLS</sequence>
<dbReference type="Proteomes" id="UP001595767">
    <property type="component" value="Unassembled WGS sequence"/>
</dbReference>
<evidence type="ECO:0000256" key="1">
    <source>
        <dbReference type="ARBA" id="ARBA00022801"/>
    </source>
</evidence>
<dbReference type="InterPro" id="IPR049492">
    <property type="entry name" value="BD-FAE-like_dom"/>
</dbReference>
<feature type="domain" description="BD-FAE-like" evidence="2">
    <location>
        <begin position="22"/>
        <end position="232"/>
    </location>
</feature>
<organism evidence="3 4">
    <name type="scientific">Nocardia rhizosphaerae</name>
    <dbReference type="NCBI Taxonomy" id="1691571"/>
    <lineage>
        <taxon>Bacteria</taxon>
        <taxon>Bacillati</taxon>
        <taxon>Actinomycetota</taxon>
        <taxon>Actinomycetes</taxon>
        <taxon>Mycobacteriales</taxon>
        <taxon>Nocardiaceae</taxon>
        <taxon>Nocardia</taxon>
    </lineage>
</organism>
<evidence type="ECO:0000313" key="4">
    <source>
        <dbReference type="Proteomes" id="UP001595767"/>
    </source>
</evidence>
<proteinExistence type="predicted"/>
<dbReference type="RefSeq" id="WP_378553506.1">
    <property type="nucleotide sequence ID" value="NZ_JBHSBA010000015.1"/>
</dbReference>
<accession>A0ABV8LAV3</accession>
<protein>
    <submittedName>
        <fullName evidence="3">Alpha/beta hydrolase fold domain-containing protein</fullName>
    </submittedName>
</protein>
<keyword evidence="1 3" id="KW-0378">Hydrolase</keyword>
<dbReference type="Gene3D" id="3.40.50.1820">
    <property type="entry name" value="alpha/beta hydrolase"/>
    <property type="match status" value="1"/>
</dbReference>
<evidence type="ECO:0000259" key="2">
    <source>
        <dbReference type="Pfam" id="PF20434"/>
    </source>
</evidence>
<evidence type="ECO:0000313" key="3">
    <source>
        <dbReference type="EMBL" id="MFC4127795.1"/>
    </source>
</evidence>
<dbReference type="InterPro" id="IPR050300">
    <property type="entry name" value="GDXG_lipolytic_enzyme"/>
</dbReference>
<dbReference type="SUPFAM" id="SSF53474">
    <property type="entry name" value="alpha/beta-Hydrolases"/>
    <property type="match status" value="1"/>
</dbReference>
<reference evidence="4" key="1">
    <citation type="journal article" date="2019" name="Int. J. Syst. Evol. Microbiol.">
        <title>The Global Catalogue of Microorganisms (GCM) 10K type strain sequencing project: providing services to taxonomists for standard genome sequencing and annotation.</title>
        <authorList>
            <consortium name="The Broad Institute Genomics Platform"/>
            <consortium name="The Broad Institute Genome Sequencing Center for Infectious Disease"/>
            <person name="Wu L."/>
            <person name="Ma J."/>
        </authorList>
    </citation>
    <scope>NUCLEOTIDE SEQUENCE [LARGE SCALE GENOMIC DNA]</scope>
    <source>
        <strain evidence="4">CGMCC 4.7204</strain>
    </source>
</reference>
<dbReference type="PANTHER" id="PTHR48081:SF13">
    <property type="entry name" value="ALPHA_BETA HYDROLASE"/>
    <property type="match status" value="1"/>
</dbReference>
<name>A0ABV8LAV3_9NOCA</name>
<comment type="caution">
    <text evidence="3">The sequence shown here is derived from an EMBL/GenBank/DDBJ whole genome shotgun (WGS) entry which is preliminary data.</text>
</comment>
<gene>
    <name evidence="3" type="ORF">ACFOW8_22985</name>
</gene>
<keyword evidence="4" id="KW-1185">Reference proteome</keyword>
<dbReference type="EMBL" id="JBHSBA010000015">
    <property type="protein sequence ID" value="MFC4127795.1"/>
    <property type="molecule type" value="Genomic_DNA"/>
</dbReference>
<dbReference type="PANTHER" id="PTHR48081">
    <property type="entry name" value="AB HYDROLASE SUPERFAMILY PROTEIN C4A8.06C"/>
    <property type="match status" value="1"/>
</dbReference>
<dbReference type="InterPro" id="IPR029058">
    <property type="entry name" value="AB_hydrolase_fold"/>
</dbReference>
<dbReference type="GO" id="GO:0016787">
    <property type="term" value="F:hydrolase activity"/>
    <property type="evidence" value="ECO:0007669"/>
    <property type="project" value="UniProtKB-KW"/>
</dbReference>
<dbReference type="Pfam" id="PF20434">
    <property type="entry name" value="BD-FAE"/>
    <property type="match status" value="1"/>
</dbReference>